<dbReference type="Pfam" id="PF00111">
    <property type="entry name" value="Fer2"/>
    <property type="match status" value="1"/>
</dbReference>
<dbReference type="PANTHER" id="PTHR47354">
    <property type="entry name" value="NADH OXIDOREDUCTASE HCR"/>
    <property type="match status" value="1"/>
</dbReference>
<gene>
    <name evidence="4" type="primary">mmoC</name>
    <name evidence="4" type="ORF">MTBPR1_120105</name>
</gene>
<dbReference type="Pfam" id="PF00175">
    <property type="entry name" value="NAD_binding_1"/>
    <property type="match status" value="1"/>
</dbReference>
<dbReference type="InterPro" id="IPR050415">
    <property type="entry name" value="MRET"/>
</dbReference>
<dbReference type="EMBL" id="FLYE01000004">
    <property type="protein sequence ID" value="SCA55799.1"/>
    <property type="molecule type" value="Genomic_DNA"/>
</dbReference>
<dbReference type="InterPro" id="IPR012675">
    <property type="entry name" value="Beta-grasp_dom_sf"/>
</dbReference>
<feature type="domain" description="FAD-binding FR-type" evidence="3">
    <location>
        <begin position="106"/>
        <end position="211"/>
    </location>
</feature>
<dbReference type="CDD" id="cd00207">
    <property type="entry name" value="fer2"/>
    <property type="match status" value="1"/>
</dbReference>
<dbReference type="EC" id="1.14.13.25" evidence="4"/>
<dbReference type="GO" id="GO:0051537">
    <property type="term" value="F:2 iron, 2 sulfur cluster binding"/>
    <property type="evidence" value="ECO:0007669"/>
    <property type="project" value="InterPro"/>
</dbReference>
<dbReference type="RefSeq" id="WP_069186500.1">
    <property type="nucleotide sequence ID" value="NZ_FLYE01000004.1"/>
</dbReference>
<dbReference type="STRING" id="1867952.MTBPR1_120105"/>
<dbReference type="PROSITE" id="PS51085">
    <property type="entry name" value="2FE2S_FER_2"/>
    <property type="match status" value="1"/>
</dbReference>
<dbReference type="PRINTS" id="PR00371">
    <property type="entry name" value="FPNCR"/>
</dbReference>
<dbReference type="InterPro" id="IPR039261">
    <property type="entry name" value="FNR_nucleotide-bd"/>
</dbReference>
<feature type="domain" description="2Fe-2S ferredoxin-type" evidence="2">
    <location>
        <begin position="5"/>
        <end position="98"/>
    </location>
</feature>
<dbReference type="PROSITE" id="PS00197">
    <property type="entry name" value="2FE2S_FER_1"/>
    <property type="match status" value="1"/>
</dbReference>
<dbReference type="InterPro" id="IPR017927">
    <property type="entry name" value="FAD-bd_FR_type"/>
</dbReference>
<sequence>MSNNHKINLTTRDGQTVSFECDEEKDVLSAAEEAGYTLPSVCRDGGCGTCKGNCSKGDYEITDVNPDALGEEAKAEGQVLFCRTFPKGDLDVSINSDLAHISQGPAKTFKAEVTALEDMGGDVRRMLVTVHPNENGEGCPAFEPGQFFELQIPGTDIWRAYSIANAPNWAAELEFIIRLQPNGKFSHWIANKAKVGDTLQVRGPQGSFVLQQGTINPRCFVSGGTGVAPMLSMLRLMAEFQEDNECFLFFGVNEEKDLFALDEIKTLTDSLPNLKATVCVFRPSDNWERYSGTPVDAFKAELTNLLARKLTPEVYLCGPPGLIDAAKSTAIELGLREDNVFAERFLPS</sequence>
<dbReference type="Gene3D" id="3.40.50.80">
    <property type="entry name" value="Nucleotide-binding domain of ferredoxin-NADP reductase (FNR) module"/>
    <property type="match status" value="1"/>
</dbReference>
<organism evidence="4 5">
    <name type="scientific">Candidatus Terasakiella magnetica</name>
    <dbReference type="NCBI Taxonomy" id="1867952"/>
    <lineage>
        <taxon>Bacteria</taxon>
        <taxon>Pseudomonadati</taxon>
        <taxon>Pseudomonadota</taxon>
        <taxon>Alphaproteobacteria</taxon>
        <taxon>Rhodospirillales</taxon>
        <taxon>Terasakiellaceae</taxon>
        <taxon>Terasakiella</taxon>
    </lineage>
</organism>
<accession>A0A1C3REV4</accession>
<evidence type="ECO:0000256" key="1">
    <source>
        <dbReference type="ARBA" id="ARBA00034078"/>
    </source>
</evidence>
<comment type="cofactor">
    <cofactor evidence="1">
        <name>[2Fe-2S] cluster</name>
        <dbReference type="ChEBI" id="CHEBI:190135"/>
    </cofactor>
</comment>
<dbReference type="InterPro" id="IPR036010">
    <property type="entry name" value="2Fe-2S_ferredoxin-like_sf"/>
</dbReference>
<dbReference type="PRINTS" id="PR00410">
    <property type="entry name" value="PHEHYDRXLASE"/>
</dbReference>
<dbReference type="AlphaFoldDB" id="A0A1C3REV4"/>
<evidence type="ECO:0000313" key="4">
    <source>
        <dbReference type="EMBL" id="SCA55799.1"/>
    </source>
</evidence>
<dbReference type="InterPro" id="IPR006058">
    <property type="entry name" value="2Fe2S_fd_BS"/>
</dbReference>
<dbReference type="Gene3D" id="3.10.20.30">
    <property type="match status" value="1"/>
</dbReference>
<evidence type="ECO:0000259" key="2">
    <source>
        <dbReference type="PROSITE" id="PS51085"/>
    </source>
</evidence>
<dbReference type="OrthoDB" id="9806195at2"/>
<dbReference type="Pfam" id="PF00970">
    <property type="entry name" value="FAD_binding_6"/>
    <property type="match status" value="1"/>
</dbReference>
<dbReference type="InterPro" id="IPR001041">
    <property type="entry name" value="2Fe-2S_ferredoxin-type"/>
</dbReference>
<dbReference type="SUPFAM" id="SSF63380">
    <property type="entry name" value="Riboflavin synthase domain-like"/>
    <property type="match status" value="1"/>
</dbReference>
<dbReference type="InterPro" id="IPR008333">
    <property type="entry name" value="Cbr1-like_FAD-bd_dom"/>
</dbReference>
<proteinExistence type="predicted"/>
<dbReference type="PROSITE" id="PS51384">
    <property type="entry name" value="FAD_FR"/>
    <property type="match status" value="1"/>
</dbReference>
<dbReference type="InterPro" id="IPR001433">
    <property type="entry name" value="OxRdtase_FAD/NAD-bd"/>
</dbReference>
<keyword evidence="5" id="KW-1185">Reference proteome</keyword>
<dbReference type="InterPro" id="IPR001709">
    <property type="entry name" value="Flavoprot_Pyr_Nucl_cyt_Rdtase"/>
</dbReference>
<name>A0A1C3REV4_9PROT</name>
<dbReference type="SUPFAM" id="SSF52343">
    <property type="entry name" value="Ferredoxin reductase-like, C-terminal NADP-linked domain"/>
    <property type="match status" value="1"/>
</dbReference>
<keyword evidence="4" id="KW-0560">Oxidoreductase</keyword>
<evidence type="ECO:0000259" key="3">
    <source>
        <dbReference type="PROSITE" id="PS51384"/>
    </source>
</evidence>
<evidence type="ECO:0000313" key="5">
    <source>
        <dbReference type="Proteomes" id="UP000231658"/>
    </source>
</evidence>
<dbReference type="GO" id="GO:0015049">
    <property type="term" value="F:methane monooxygenase [NAD(P)H] activity"/>
    <property type="evidence" value="ECO:0007669"/>
    <property type="project" value="UniProtKB-EC"/>
</dbReference>
<protein>
    <submittedName>
        <fullName evidence="4">Methane monooxygenase component C</fullName>
        <ecNumber evidence="4">1.14.13.25</ecNumber>
    </submittedName>
</protein>
<dbReference type="SUPFAM" id="SSF54292">
    <property type="entry name" value="2Fe-2S ferredoxin-like"/>
    <property type="match status" value="1"/>
</dbReference>
<dbReference type="Gene3D" id="2.40.30.10">
    <property type="entry name" value="Translation factors"/>
    <property type="match status" value="1"/>
</dbReference>
<reference evidence="4 5" key="1">
    <citation type="submission" date="2016-07" db="EMBL/GenBank/DDBJ databases">
        <authorList>
            <person name="Lefevre C.T."/>
        </authorList>
    </citation>
    <scope>NUCLEOTIDE SEQUENCE [LARGE SCALE GENOMIC DNA]</scope>
    <source>
        <strain evidence="4">PR1</strain>
    </source>
</reference>
<dbReference type="PANTHER" id="PTHR47354:SF5">
    <property type="entry name" value="PROTEIN RFBI"/>
    <property type="match status" value="1"/>
</dbReference>
<dbReference type="InterPro" id="IPR017938">
    <property type="entry name" value="Riboflavin_synthase-like_b-brl"/>
</dbReference>
<dbReference type="Proteomes" id="UP000231658">
    <property type="component" value="Unassembled WGS sequence"/>
</dbReference>
<keyword evidence="4" id="KW-0503">Monooxygenase</keyword>